<gene>
    <name evidence="7" type="ORF">FB561_0073</name>
</gene>
<keyword evidence="8" id="KW-1185">Reference proteome</keyword>
<dbReference type="PANTHER" id="PTHR35807">
    <property type="entry name" value="TRANSCRIPTIONAL REGULATOR REDD-RELATED"/>
    <property type="match status" value="1"/>
</dbReference>
<dbReference type="InterPro" id="IPR036388">
    <property type="entry name" value="WH-like_DNA-bd_sf"/>
</dbReference>
<dbReference type="InterPro" id="IPR019734">
    <property type="entry name" value="TPR_rpt"/>
</dbReference>
<dbReference type="Gene3D" id="1.10.10.10">
    <property type="entry name" value="Winged helix-like DNA-binding domain superfamily/Winged helix DNA-binding domain"/>
    <property type="match status" value="1"/>
</dbReference>
<dbReference type="InterPro" id="IPR002182">
    <property type="entry name" value="NB-ARC"/>
</dbReference>
<evidence type="ECO:0000256" key="4">
    <source>
        <dbReference type="ARBA" id="ARBA00023163"/>
    </source>
</evidence>
<dbReference type="SMART" id="SM00382">
    <property type="entry name" value="AAA"/>
    <property type="match status" value="1"/>
</dbReference>
<dbReference type="InterPro" id="IPR051677">
    <property type="entry name" value="AfsR-DnrI-RedD_regulator"/>
</dbReference>
<name>A0A561BJI3_9ACTN</name>
<dbReference type="GO" id="GO:0003677">
    <property type="term" value="F:DNA binding"/>
    <property type="evidence" value="ECO:0007669"/>
    <property type="project" value="UniProtKB-UniRule"/>
</dbReference>
<protein>
    <submittedName>
        <fullName evidence="7">DNA-binding SARP family transcriptional activator</fullName>
    </submittedName>
</protein>
<dbReference type="InterPro" id="IPR001867">
    <property type="entry name" value="OmpR/PhoB-type_DNA-bd"/>
</dbReference>
<feature type="DNA-binding region" description="OmpR/PhoB-type" evidence="5">
    <location>
        <begin position="1"/>
        <end position="94"/>
    </location>
</feature>
<dbReference type="OrthoDB" id="4326794at2"/>
<dbReference type="PRINTS" id="PR00364">
    <property type="entry name" value="DISEASERSIST"/>
</dbReference>
<dbReference type="Gene3D" id="1.25.40.10">
    <property type="entry name" value="Tetratricopeptide repeat domain"/>
    <property type="match status" value="3"/>
</dbReference>
<keyword evidence="4" id="KW-0804">Transcription</keyword>
<dbReference type="GO" id="GO:0043531">
    <property type="term" value="F:ADP binding"/>
    <property type="evidence" value="ECO:0007669"/>
    <property type="project" value="InterPro"/>
</dbReference>
<dbReference type="GO" id="GO:0000160">
    <property type="term" value="P:phosphorelay signal transduction system"/>
    <property type="evidence" value="ECO:0007669"/>
    <property type="project" value="InterPro"/>
</dbReference>
<organism evidence="7 8">
    <name type="scientific">Kribbella amoyensis</name>
    <dbReference type="NCBI Taxonomy" id="996641"/>
    <lineage>
        <taxon>Bacteria</taxon>
        <taxon>Bacillati</taxon>
        <taxon>Actinomycetota</taxon>
        <taxon>Actinomycetes</taxon>
        <taxon>Propionibacteriales</taxon>
        <taxon>Kribbellaceae</taxon>
        <taxon>Kribbella</taxon>
    </lineage>
</organism>
<dbReference type="SUPFAM" id="SSF52540">
    <property type="entry name" value="P-loop containing nucleoside triphosphate hydrolases"/>
    <property type="match status" value="1"/>
</dbReference>
<reference evidence="7 8" key="1">
    <citation type="submission" date="2019-06" db="EMBL/GenBank/DDBJ databases">
        <title>Sequencing the genomes of 1000 actinobacteria strains.</title>
        <authorList>
            <person name="Klenk H.-P."/>
        </authorList>
    </citation>
    <scope>NUCLEOTIDE SEQUENCE [LARGE SCALE GENOMIC DNA]</scope>
    <source>
        <strain evidence="7 8">DSM 24683</strain>
    </source>
</reference>
<evidence type="ECO:0000256" key="3">
    <source>
        <dbReference type="ARBA" id="ARBA00023125"/>
    </source>
</evidence>
<dbReference type="EMBL" id="VIVK01000001">
    <property type="protein sequence ID" value="TWD79023.1"/>
    <property type="molecule type" value="Genomic_DNA"/>
</dbReference>
<dbReference type="InterPro" id="IPR011990">
    <property type="entry name" value="TPR-like_helical_dom_sf"/>
</dbReference>
<dbReference type="Pfam" id="PF13424">
    <property type="entry name" value="TPR_12"/>
    <property type="match status" value="1"/>
</dbReference>
<dbReference type="Pfam" id="PF00486">
    <property type="entry name" value="Trans_reg_C"/>
    <property type="match status" value="1"/>
</dbReference>
<keyword evidence="3 5" id="KW-0238">DNA-binding</keyword>
<evidence type="ECO:0000256" key="1">
    <source>
        <dbReference type="ARBA" id="ARBA00005820"/>
    </source>
</evidence>
<dbReference type="InterPro" id="IPR005158">
    <property type="entry name" value="BTAD"/>
</dbReference>
<dbReference type="AlphaFoldDB" id="A0A561BJI3"/>
<dbReference type="SMART" id="SM01043">
    <property type="entry name" value="BTAD"/>
    <property type="match status" value="1"/>
</dbReference>
<dbReference type="PROSITE" id="PS51755">
    <property type="entry name" value="OMPR_PHOB"/>
    <property type="match status" value="1"/>
</dbReference>
<evidence type="ECO:0000259" key="6">
    <source>
        <dbReference type="PROSITE" id="PS51755"/>
    </source>
</evidence>
<dbReference type="InterPro" id="IPR027417">
    <property type="entry name" value="P-loop_NTPase"/>
</dbReference>
<comment type="caution">
    <text evidence="7">The sequence shown here is derived from an EMBL/GenBank/DDBJ whole genome shotgun (WGS) entry which is preliminary data.</text>
</comment>
<dbReference type="CDD" id="cd15831">
    <property type="entry name" value="BTAD"/>
    <property type="match status" value="1"/>
</dbReference>
<comment type="similarity">
    <text evidence="1">Belongs to the AfsR/DnrI/RedD regulatory family.</text>
</comment>
<evidence type="ECO:0000313" key="7">
    <source>
        <dbReference type="EMBL" id="TWD79023.1"/>
    </source>
</evidence>
<dbReference type="Proteomes" id="UP000318380">
    <property type="component" value="Unassembled WGS sequence"/>
</dbReference>
<dbReference type="Gene3D" id="3.40.50.300">
    <property type="entry name" value="P-loop containing nucleotide triphosphate hydrolases"/>
    <property type="match status" value="1"/>
</dbReference>
<evidence type="ECO:0000256" key="5">
    <source>
        <dbReference type="PROSITE-ProRule" id="PRU01091"/>
    </source>
</evidence>
<dbReference type="SUPFAM" id="SSF46894">
    <property type="entry name" value="C-terminal effector domain of the bipartite response regulators"/>
    <property type="match status" value="1"/>
</dbReference>
<dbReference type="InterPro" id="IPR016032">
    <property type="entry name" value="Sig_transdc_resp-reg_C-effctor"/>
</dbReference>
<keyword evidence="2" id="KW-0805">Transcription regulation</keyword>
<evidence type="ECO:0000313" key="8">
    <source>
        <dbReference type="Proteomes" id="UP000318380"/>
    </source>
</evidence>
<proteinExistence type="inferred from homology"/>
<dbReference type="SMART" id="SM00028">
    <property type="entry name" value="TPR"/>
    <property type="match status" value="8"/>
</dbReference>
<dbReference type="PANTHER" id="PTHR35807:SF1">
    <property type="entry name" value="TRANSCRIPTIONAL REGULATOR REDD"/>
    <property type="match status" value="1"/>
</dbReference>
<dbReference type="Pfam" id="PF03704">
    <property type="entry name" value="BTAD"/>
    <property type="match status" value="1"/>
</dbReference>
<dbReference type="SUPFAM" id="SSF48452">
    <property type="entry name" value="TPR-like"/>
    <property type="match status" value="3"/>
</dbReference>
<dbReference type="GO" id="GO:0006355">
    <property type="term" value="P:regulation of DNA-templated transcription"/>
    <property type="evidence" value="ECO:0007669"/>
    <property type="project" value="InterPro"/>
</dbReference>
<accession>A0A561BJI3</accession>
<dbReference type="Pfam" id="PF00931">
    <property type="entry name" value="NB-ARC"/>
    <property type="match status" value="1"/>
</dbReference>
<feature type="domain" description="OmpR/PhoB-type" evidence="6">
    <location>
        <begin position="1"/>
        <end position="94"/>
    </location>
</feature>
<dbReference type="RefSeq" id="WP_145801538.1">
    <property type="nucleotide sequence ID" value="NZ_VIVK01000001.1"/>
</dbReference>
<sequence>MADNLRFFVLRQVGIERDGVPLVLARKPRALLAVLLLRAGRPVSVAQLAERVWGEDLPVDERGALQTYVNRLRAALGEDGAIVQSRAGGYLIEAGPDQLDLAEFEDLVAKADRVAEQDPRAEADLLQQAIALWGDDPLGDTGSEALERLELPALVERRLSVVERRIDAELRVGLDAQLVPELRALTADHPLRERLWAQLMLALHRSGRRAAALSAYDAARRQLVDDLGIEPGKELRDLQQAILAGSESLDAPDLPEPQPAWPVHRQLPLEVADFTGREQLVSRVEKLLTDPDLGIPIVALSGPPGAGKSALAIRVGHRLRSAFPDGQWYVGLAGAGEHPRDPYAVLAELLVNTGLATTAVPDGLDARAALLRSRLADRQVLIVLDDAGKADQVRPLLPGSAGSAVLITSRNSLAGLIALAGGQSVPLDQLAPDESAALVAALLGSTVLDRSEAEELARLCGHLPLALRIAASNLAARPGTDPARYLADLRSGNRLSKLAVFGDPQAAVRNAFEQSYRSLDAETSRLFRLLGVVPGPDFNGDAAAVLLDRPVDEAEAVLGALAAANLVQEHQPGRFQFHDLLRLYAEEHGAADPERSAALDRLLVDYLIRLNAASQAIAPRKIRLPSLPVVADAGLAELTPAEARTWLAAEQVNLVAAVSARAGRPEYTWHLADLLRGPLEADGHIADWREVVTTGLEVALEAGDPRATGSMYRSRGSLYASLGRLEDSEADLLEAARWFRRIGDRTGEISALNSLGISTAFMGRVSVAYDYCRQAYEAAKEAGLQHQTAMTLGNLAAILHQLGRPRESLAAATEARQLQADLGVGPGESSTLHTMAVAQQSLGLLDEALAAMTIELEAVERLGDPRDVAQSLEALATIHRDRGEFEAAEAAALQGVALAIEVQDPMTEAHLRTTLGDALVELARYAEAADSYHAGLVLARQTKSAEVEVRASVGLSQLELVAGDPAAAVEHAERAVAVFETLEMRILEGTARSQLAAARHAAGNLAEARTEAEQAITLHEEAGAPIHTARSHQILARISRSAS</sequence>
<dbReference type="SMART" id="SM00862">
    <property type="entry name" value="Trans_reg_C"/>
    <property type="match status" value="1"/>
</dbReference>
<dbReference type="InterPro" id="IPR003593">
    <property type="entry name" value="AAA+_ATPase"/>
</dbReference>
<evidence type="ECO:0000256" key="2">
    <source>
        <dbReference type="ARBA" id="ARBA00023015"/>
    </source>
</evidence>